<comment type="caution">
    <text evidence="2">The sequence shown here is derived from an EMBL/GenBank/DDBJ whole genome shotgun (WGS) entry which is preliminary data.</text>
</comment>
<proteinExistence type="predicted"/>
<feature type="compositionally biased region" description="Basic and acidic residues" evidence="1">
    <location>
        <begin position="124"/>
        <end position="146"/>
    </location>
</feature>
<name>A0A8H7CCR8_9AGAR</name>
<feature type="compositionally biased region" description="Basic and acidic residues" evidence="1">
    <location>
        <begin position="35"/>
        <end position="65"/>
    </location>
</feature>
<keyword evidence="3" id="KW-1185">Reference proteome</keyword>
<evidence type="ECO:0000313" key="2">
    <source>
        <dbReference type="EMBL" id="KAF7330763.1"/>
    </source>
</evidence>
<dbReference type="OrthoDB" id="3364747at2759"/>
<gene>
    <name evidence="2" type="ORF">MVEN_02415000</name>
</gene>
<organism evidence="2 3">
    <name type="scientific">Mycena venus</name>
    <dbReference type="NCBI Taxonomy" id="2733690"/>
    <lineage>
        <taxon>Eukaryota</taxon>
        <taxon>Fungi</taxon>
        <taxon>Dikarya</taxon>
        <taxon>Basidiomycota</taxon>
        <taxon>Agaricomycotina</taxon>
        <taxon>Agaricomycetes</taxon>
        <taxon>Agaricomycetidae</taxon>
        <taxon>Agaricales</taxon>
        <taxon>Marasmiineae</taxon>
        <taxon>Mycenaceae</taxon>
        <taxon>Mycena</taxon>
    </lineage>
</organism>
<evidence type="ECO:0000313" key="3">
    <source>
        <dbReference type="Proteomes" id="UP000620124"/>
    </source>
</evidence>
<feature type="compositionally biased region" description="Basic and acidic residues" evidence="1">
    <location>
        <begin position="75"/>
        <end position="93"/>
    </location>
</feature>
<evidence type="ECO:0000256" key="1">
    <source>
        <dbReference type="SAM" id="MobiDB-lite"/>
    </source>
</evidence>
<dbReference type="AlphaFoldDB" id="A0A8H7CCR8"/>
<dbReference type="EMBL" id="JACAZI010000032">
    <property type="protein sequence ID" value="KAF7330763.1"/>
    <property type="molecule type" value="Genomic_DNA"/>
</dbReference>
<sequence>MATTAHLPTSTSALKQMEKQLVKEGKTEANQVKHSLKDVASTEKAATKAEKSVNKAEKKNEKLSKQEASAAKALNKAEHRHDSAVTELTNSDREVKLKHQQDVKIHAELETKKAQAEKLVNSQKVHDEAREGKLREVREAESQAAH</sequence>
<dbReference type="Proteomes" id="UP000620124">
    <property type="component" value="Unassembled WGS sequence"/>
</dbReference>
<feature type="region of interest" description="Disordered" evidence="1">
    <location>
        <begin position="114"/>
        <end position="146"/>
    </location>
</feature>
<reference evidence="2" key="1">
    <citation type="submission" date="2020-05" db="EMBL/GenBank/DDBJ databases">
        <title>Mycena genomes resolve the evolution of fungal bioluminescence.</title>
        <authorList>
            <person name="Tsai I.J."/>
        </authorList>
    </citation>
    <scope>NUCLEOTIDE SEQUENCE</scope>
    <source>
        <strain evidence="2">CCC161011</strain>
    </source>
</reference>
<feature type="region of interest" description="Disordered" evidence="1">
    <location>
        <begin position="24"/>
        <end position="93"/>
    </location>
</feature>
<accession>A0A8H7CCR8</accession>
<protein>
    <submittedName>
        <fullName evidence="2">Uncharacterized protein</fullName>
    </submittedName>
</protein>